<gene>
    <name evidence="2" type="ORF">GCM10011332_31580</name>
</gene>
<feature type="region of interest" description="Disordered" evidence="1">
    <location>
        <begin position="1"/>
        <end position="34"/>
    </location>
</feature>
<organism evidence="2 3">
    <name type="scientific">Terasakiella brassicae</name>
    <dbReference type="NCBI Taxonomy" id="1634917"/>
    <lineage>
        <taxon>Bacteria</taxon>
        <taxon>Pseudomonadati</taxon>
        <taxon>Pseudomonadota</taxon>
        <taxon>Alphaproteobacteria</taxon>
        <taxon>Rhodospirillales</taxon>
        <taxon>Terasakiellaceae</taxon>
        <taxon>Terasakiella</taxon>
    </lineage>
</organism>
<evidence type="ECO:0000256" key="1">
    <source>
        <dbReference type="SAM" id="MobiDB-lite"/>
    </source>
</evidence>
<dbReference type="AlphaFoldDB" id="A0A917C9J3"/>
<reference evidence="2" key="1">
    <citation type="journal article" date="2014" name="Int. J. Syst. Evol. Microbiol.">
        <title>Complete genome sequence of Corynebacterium casei LMG S-19264T (=DSM 44701T), isolated from a smear-ripened cheese.</title>
        <authorList>
            <consortium name="US DOE Joint Genome Institute (JGI-PGF)"/>
            <person name="Walter F."/>
            <person name="Albersmeier A."/>
            <person name="Kalinowski J."/>
            <person name="Ruckert C."/>
        </authorList>
    </citation>
    <scope>NUCLEOTIDE SEQUENCE</scope>
    <source>
        <strain evidence="2">CGMCC 1.15254</strain>
    </source>
</reference>
<dbReference type="EMBL" id="BMHV01000037">
    <property type="protein sequence ID" value="GGF75254.1"/>
    <property type="molecule type" value="Genomic_DNA"/>
</dbReference>
<dbReference type="RefSeq" id="WP_188666989.1">
    <property type="nucleotide sequence ID" value="NZ_BMHV01000037.1"/>
</dbReference>
<dbReference type="Proteomes" id="UP000632498">
    <property type="component" value="Unassembled WGS sequence"/>
</dbReference>
<keyword evidence="3" id="KW-1185">Reference proteome</keyword>
<name>A0A917C9J3_9PROT</name>
<comment type="caution">
    <text evidence="2">The sequence shown here is derived from an EMBL/GenBank/DDBJ whole genome shotgun (WGS) entry which is preliminary data.</text>
</comment>
<proteinExistence type="predicted"/>
<evidence type="ECO:0000313" key="3">
    <source>
        <dbReference type="Proteomes" id="UP000632498"/>
    </source>
</evidence>
<protein>
    <submittedName>
        <fullName evidence="2">Uncharacterized protein</fullName>
    </submittedName>
</protein>
<evidence type="ECO:0000313" key="2">
    <source>
        <dbReference type="EMBL" id="GGF75254.1"/>
    </source>
</evidence>
<accession>A0A917C9J3</accession>
<feature type="compositionally biased region" description="Basic and acidic residues" evidence="1">
    <location>
        <begin position="1"/>
        <end position="25"/>
    </location>
</feature>
<sequence>MIITDNGRKMMNDDFEFSEKGKPQDTDNANGSGDEMRRMEMLFEGQEKADMIKIISALLNDDHFGDKYEGPDAQDLKLIFTYSVHKGDSNKGTVKTIE</sequence>
<reference evidence="2" key="2">
    <citation type="submission" date="2020-09" db="EMBL/GenBank/DDBJ databases">
        <authorList>
            <person name="Sun Q."/>
            <person name="Zhou Y."/>
        </authorList>
    </citation>
    <scope>NUCLEOTIDE SEQUENCE</scope>
    <source>
        <strain evidence="2">CGMCC 1.15254</strain>
    </source>
</reference>